<feature type="transmembrane region" description="Helical" evidence="1">
    <location>
        <begin position="12"/>
        <end position="38"/>
    </location>
</feature>
<comment type="caution">
    <text evidence="2">The sequence shown here is derived from an EMBL/GenBank/DDBJ whole genome shotgun (WGS) entry which is preliminary data.</text>
</comment>
<proteinExistence type="predicted"/>
<dbReference type="EMBL" id="VLPL01000006">
    <property type="protein sequence ID" value="TSJ41949.1"/>
    <property type="molecule type" value="Genomic_DNA"/>
</dbReference>
<feature type="transmembrane region" description="Helical" evidence="1">
    <location>
        <begin position="95"/>
        <end position="113"/>
    </location>
</feature>
<evidence type="ECO:0000313" key="2">
    <source>
        <dbReference type="EMBL" id="TSJ41949.1"/>
    </source>
</evidence>
<keyword evidence="3" id="KW-1185">Reference proteome</keyword>
<sequence length="153" mass="16958">MKPETQRKLTGNLTLIRIIFGAFLFGIVSFLTVMSIIVVPGSQQANINELLQLIAPIIMVIAVSTSIFLRKSMLSKVHNETNPLSLIKAYTSSKIIQIGLVDASIIFAIVCYVLTTNTFFIALAGIGILYFISLFPLQKKVIQQLKLDQPIEF</sequence>
<feature type="transmembrane region" description="Helical" evidence="1">
    <location>
        <begin position="50"/>
        <end position="69"/>
    </location>
</feature>
<reference evidence="2 3" key="1">
    <citation type="submission" date="2019-07" db="EMBL/GenBank/DDBJ databases">
        <authorList>
            <person name="Huq M.A."/>
        </authorList>
    </citation>
    <scope>NUCLEOTIDE SEQUENCE [LARGE SCALE GENOMIC DNA]</scope>
    <source>
        <strain evidence="2 3">MAH-3</strain>
    </source>
</reference>
<evidence type="ECO:0000313" key="3">
    <source>
        <dbReference type="Proteomes" id="UP000316008"/>
    </source>
</evidence>
<keyword evidence="1" id="KW-1133">Transmembrane helix</keyword>
<keyword evidence="1" id="KW-0812">Transmembrane</keyword>
<protein>
    <submittedName>
        <fullName evidence="2">Uncharacterized protein</fullName>
    </submittedName>
</protein>
<gene>
    <name evidence="2" type="ORF">FO442_12725</name>
</gene>
<dbReference type="OrthoDB" id="674639at2"/>
<feature type="transmembrane region" description="Helical" evidence="1">
    <location>
        <begin position="119"/>
        <end position="137"/>
    </location>
</feature>
<dbReference type="AlphaFoldDB" id="A0A556MQC5"/>
<evidence type="ECO:0000256" key="1">
    <source>
        <dbReference type="SAM" id="Phobius"/>
    </source>
</evidence>
<keyword evidence="1" id="KW-0472">Membrane</keyword>
<dbReference type="Proteomes" id="UP000316008">
    <property type="component" value="Unassembled WGS sequence"/>
</dbReference>
<name>A0A556MQC5_9FLAO</name>
<organism evidence="2 3">
    <name type="scientific">Fluviicola chungangensis</name>
    <dbReference type="NCBI Taxonomy" id="2597671"/>
    <lineage>
        <taxon>Bacteria</taxon>
        <taxon>Pseudomonadati</taxon>
        <taxon>Bacteroidota</taxon>
        <taxon>Flavobacteriia</taxon>
        <taxon>Flavobacteriales</taxon>
        <taxon>Crocinitomicaceae</taxon>
        <taxon>Fluviicola</taxon>
    </lineage>
</organism>
<dbReference type="RefSeq" id="WP_144333582.1">
    <property type="nucleotide sequence ID" value="NZ_VLPL01000006.1"/>
</dbReference>
<accession>A0A556MQC5</accession>